<sequence>MHLERTKSVLEESLGMEYYSCHFEGSGGRLRQVPEDFVVEEITPEGVIMGEETRSLDRGEGAYTLALLKKKSRDLIPAINAIAKRLRASVSFAGIKDRRAVTYQLISVHAPAQQKDMPQGIEGISLRVLGRSKYPVEPGDLKGNRFTITIRSIQDGPLPQISDCWLLNYFGHQRFGTARPNTHKIGRLLIKRDYEGAVREFLAEPYPTEPAASRAARESLKSGWDLLKSIREFPPGLAYERHLMARLIRGQLSYEMALKALPATILRLFIDSYQSYLFNRALSLRAEEAISRRIGIGDYVSPMDLWGSPSRPIRCDSSNEERLRRMVSSGKAVVMMRVVGSRGVATTVEGDAYLSIMEEEGISQSDFRSILGMSFEGTLRPTLVRPIDFSSSIMEDDLNHGMRKAAVKFSLPKACYATVVLRELMRPEDPLSAGY</sequence>
<dbReference type="InterPro" id="IPR020103">
    <property type="entry name" value="PsdUridine_synth_cat_dom_sf"/>
</dbReference>
<dbReference type="PANTHER" id="PTHR13326">
    <property type="entry name" value="TRNA PSEUDOURIDINE SYNTHASE D"/>
    <property type="match status" value="1"/>
</dbReference>
<comment type="caution">
    <text evidence="6">The sequence shown here is derived from an EMBL/GenBank/DDBJ whole genome shotgun (WGS) entry which is preliminary data.</text>
</comment>
<evidence type="ECO:0000256" key="3">
    <source>
        <dbReference type="ARBA" id="ARBA00023235"/>
    </source>
</evidence>
<dbReference type="PANTHER" id="PTHR13326:SF21">
    <property type="entry name" value="PSEUDOURIDYLATE SYNTHASE PUS7L"/>
    <property type="match status" value="1"/>
</dbReference>
<comment type="catalytic activity">
    <reaction evidence="4">
        <text>uridine(13) in tRNA = pseudouridine(13) in tRNA</text>
        <dbReference type="Rhea" id="RHEA:42540"/>
        <dbReference type="Rhea" id="RHEA-COMP:10105"/>
        <dbReference type="Rhea" id="RHEA-COMP:10106"/>
        <dbReference type="ChEBI" id="CHEBI:65314"/>
        <dbReference type="ChEBI" id="CHEBI:65315"/>
        <dbReference type="EC" id="5.4.99.27"/>
    </reaction>
</comment>
<dbReference type="EC" id="5.4.99.27" evidence="4"/>
<dbReference type="InterPro" id="IPR020119">
    <property type="entry name" value="PsdUridine_synth_TruD_CS"/>
</dbReference>
<organism evidence="6">
    <name type="scientific">Candidatus Methanomethylicus mesodigestus</name>
    <dbReference type="NCBI Taxonomy" id="1867258"/>
    <lineage>
        <taxon>Archaea</taxon>
        <taxon>Thermoproteota</taxon>
        <taxon>Methanosuratincolia</taxon>
        <taxon>Candidatus Methanomethylicales</taxon>
        <taxon>Candidatus Methanomethylicaceae</taxon>
        <taxon>Candidatus Methanomethylicus</taxon>
    </lineage>
</organism>
<dbReference type="GO" id="GO:0003723">
    <property type="term" value="F:RNA binding"/>
    <property type="evidence" value="ECO:0007669"/>
    <property type="project" value="InterPro"/>
</dbReference>
<dbReference type="Pfam" id="PF01142">
    <property type="entry name" value="TruD"/>
    <property type="match status" value="1"/>
</dbReference>
<dbReference type="InterPro" id="IPR011760">
    <property type="entry name" value="PsdUridine_synth_TruD_insert"/>
</dbReference>
<evidence type="ECO:0000256" key="1">
    <source>
        <dbReference type="ARBA" id="ARBA00007953"/>
    </source>
</evidence>
<dbReference type="SUPFAM" id="SSF55120">
    <property type="entry name" value="Pseudouridine synthase"/>
    <property type="match status" value="1"/>
</dbReference>
<dbReference type="GO" id="GO:0031119">
    <property type="term" value="P:tRNA pseudouridine synthesis"/>
    <property type="evidence" value="ECO:0007669"/>
    <property type="project" value="UniProtKB-UniRule"/>
</dbReference>
<evidence type="ECO:0000313" key="6">
    <source>
        <dbReference type="EMBL" id="HFK19990.1"/>
    </source>
</evidence>
<dbReference type="Gene3D" id="3.30.2350.20">
    <property type="entry name" value="TruD, catalytic domain"/>
    <property type="match status" value="1"/>
</dbReference>
<protein>
    <recommendedName>
        <fullName evidence="4">Probable tRNA pseudouridine synthase D</fullName>
        <ecNumber evidence="4">5.4.99.27</ecNumber>
    </recommendedName>
    <alternativeName>
        <fullName evidence="4">tRNA pseudouridine(13) synthase</fullName>
    </alternativeName>
    <alternativeName>
        <fullName evidence="4">tRNA pseudouridylate synthase D</fullName>
    </alternativeName>
    <alternativeName>
        <fullName evidence="4">tRNA-uridine isomerase D</fullName>
    </alternativeName>
</protein>
<feature type="active site" description="Nucleophile" evidence="4">
    <location>
        <position position="97"/>
    </location>
</feature>
<dbReference type="EMBL" id="DSTX01000002">
    <property type="protein sequence ID" value="HFK19990.1"/>
    <property type="molecule type" value="Genomic_DNA"/>
</dbReference>
<dbReference type="NCBIfam" id="TIGR00094">
    <property type="entry name" value="tRNA_TruD_broad"/>
    <property type="match status" value="1"/>
</dbReference>
<keyword evidence="3 4" id="KW-0413">Isomerase</keyword>
<accession>A0A7C3IWK2</accession>
<dbReference type="InterPro" id="IPR001656">
    <property type="entry name" value="PsdUridine_synth_TruD"/>
</dbReference>
<proteinExistence type="inferred from homology"/>
<dbReference type="PIRSF" id="PIRSF037016">
    <property type="entry name" value="Pseudouridin_synth_euk_prd"/>
    <property type="match status" value="1"/>
</dbReference>
<reference evidence="6" key="1">
    <citation type="journal article" date="2020" name="mSystems">
        <title>Genome- and Community-Level Interaction Insights into Carbon Utilization and Element Cycling Functions of Hydrothermarchaeota in Hydrothermal Sediment.</title>
        <authorList>
            <person name="Zhou Z."/>
            <person name="Liu Y."/>
            <person name="Xu W."/>
            <person name="Pan J."/>
            <person name="Luo Z.H."/>
            <person name="Li M."/>
        </authorList>
    </citation>
    <scope>NUCLEOTIDE SEQUENCE [LARGE SCALE GENOMIC DNA]</scope>
    <source>
        <strain evidence="6">SpSt-468</strain>
    </source>
</reference>
<dbReference type="InterPro" id="IPR042214">
    <property type="entry name" value="TruD_catalytic"/>
</dbReference>
<evidence type="ECO:0000256" key="2">
    <source>
        <dbReference type="ARBA" id="ARBA00022694"/>
    </source>
</evidence>
<comment type="similarity">
    <text evidence="1 4">Belongs to the pseudouridine synthase TruD family.</text>
</comment>
<dbReference type="PROSITE" id="PS50984">
    <property type="entry name" value="TRUD"/>
    <property type="match status" value="1"/>
</dbReference>
<evidence type="ECO:0000256" key="4">
    <source>
        <dbReference type="HAMAP-Rule" id="MF_01082"/>
    </source>
</evidence>
<comment type="function">
    <text evidence="4">Could be responsible for synthesis of pseudouridine from uracil-13 in transfer RNAs.</text>
</comment>
<dbReference type="GO" id="GO:0160150">
    <property type="term" value="F:tRNA pseudouridine(13) synthase activity"/>
    <property type="evidence" value="ECO:0007669"/>
    <property type="project" value="UniProtKB-EC"/>
</dbReference>
<dbReference type="Gene3D" id="1.10.1510.30">
    <property type="match status" value="1"/>
</dbReference>
<dbReference type="PROSITE" id="PS01268">
    <property type="entry name" value="UPF0024"/>
    <property type="match status" value="1"/>
</dbReference>
<dbReference type="Gene3D" id="3.30.70.3160">
    <property type="match status" value="1"/>
</dbReference>
<name>A0A7C3IWK2_9CREN</name>
<feature type="domain" description="TRUD" evidence="5">
    <location>
        <begin position="165"/>
        <end position="385"/>
    </location>
</feature>
<dbReference type="AlphaFoldDB" id="A0A7C3IWK2"/>
<gene>
    <name evidence="4 6" type="primary">truD</name>
    <name evidence="6" type="ORF">ENS19_01770</name>
</gene>
<evidence type="ECO:0000259" key="5">
    <source>
        <dbReference type="PROSITE" id="PS50984"/>
    </source>
</evidence>
<dbReference type="HAMAP" id="MF_01082">
    <property type="entry name" value="TruD"/>
    <property type="match status" value="1"/>
</dbReference>
<keyword evidence="2 4" id="KW-0819">tRNA processing</keyword>